<dbReference type="InterPro" id="IPR036390">
    <property type="entry name" value="WH_DNA-bd_sf"/>
</dbReference>
<keyword evidence="14" id="KW-1185">Reference proteome</keyword>
<feature type="binding site" evidence="12">
    <location>
        <position position="99"/>
    </location>
    <ligand>
        <name>Fe cation</name>
        <dbReference type="ChEBI" id="CHEBI:24875"/>
    </ligand>
</feature>
<dbReference type="InterPro" id="IPR036388">
    <property type="entry name" value="WH-like_DNA-bd_sf"/>
</dbReference>
<evidence type="ECO:0000256" key="9">
    <source>
        <dbReference type="ARBA" id="ARBA00023125"/>
    </source>
</evidence>
<evidence type="ECO:0000256" key="4">
    <source>
        <dbReference type="ARBA" id="ARBA00022490"/>
    </source>
</evidence>
<feature type="binding site" evidence="11">
    <location>
        <position position="84"/>
    </location>
    <ligand>
        <name>Zn(2+)</name>
        <dbReference type="ChEBI" id="CHEBI:29105"/>
    </ligand>
</feature>
<dbReference type="EMBL" id="WOGU01000005">
    <property type="protein sequence ID" value="MUN63099.1"/>
    <property type="molecule type" value="Genomic_DNA"/>
</dbReference>
<feature type="binding site" evidence="11">
    <location>
        <position position="127"/>
    </location>
    <ligand>
        <name>Zn(2+)</name>
        <dbReference type="ChEBI" id="CHEBI:29105"/>
    </ligand>
</feature>
<dbReference type="GO" id="GO:0000976">
    <property type="term" value="F:transcription cis-regulatory region binding"/>
    <property type="evidence" value="ECO:0007669"/>
    <property type="project" value="TreeGrafter"/>
</dbReference>
<accession>A0A6N8GK46</accession>
<dbReference type="GO" id="GO:0003700">
    <property type="term" value="F:DNA-binding transcription factor activity"/>
    <property type="evidence" value="ECO:0007669"/>
    <property type="project" value="InterPro"/>
</dbReference>
<keyword evidence="6 11" id="KW-0479">Metal-binding</keyword>
<dbReference type="PANTHER" id="PTHR33202:SF2">
    <property type="entry name" value="FERRIC UPTAKE REGULATION PROTEIN"/>
    <property type="match status" value="1"/>
</dbReference>
<dbReference type="PANTHER" id="PTHR33202">
    <property type="entry name" value="ZINC UPTAKE REGULATION PROTEIN"/>
    <property type="match status" value="1"/>
</dbReference>
<dbReference type="InterPro" id="IPR043135">
    <property type="entry name" value="Fur_C"/>
</dbReference>
<dbReference type="InterPro" id="IPR002481">
    <property type="entry name" value="FUR"/>
</dbReference>
<keyword evidence="7 11" id="KW-0862">Zinc</keyword>
<evidence type="ECO:0000256" key="6">
    <source>
        <dbReference type="ARBA" id="ARBA00022723"/>
    </source>
</evidence>
<keyword evidence="10" id="KW-0804">Transcription</keyword>
<evidence type="ECO:0000256" key="10">
    <source>
        <dbReference type="ARBA" id="ARBA00023163"/>
    </source>
</evidence>
<feature type="binding site" evidence="11">
    <location>
        <position position="124"/>
    </location>
    <ligand>
        <name>Zn(2+)</name>
        <dbReference type="ChEBI" id="CHEBI:29105"/>
    </ligand>
</feature>
<dbReference type="SUPFAM" id="SSF46785">
    <property type="entry name" value="Winged helix' DNA-binding domain"/>
    <property type="match status" value="1"/>
</dbReference>
<comment type="subunit">
    <text evidence="3">Homodimer.</text>
</comment>
<feature type="binding site" evidence="12">
    <location>
        <position position="78"/>
    </location>
    <ligand>
        <name>Fe cation</name>
        <dbReference type="ChEBI" id="CHEBI:24875"/>
    </ligand>
</feature>
<proteinExistence type="inferred from homology"/>
<feature type="binding site" evidence="12">
    <location>
        <position position="116"/>
    </location>
    <ligand>
        <name>Fe cation</name>
        <dbReference type="ChEBI" id="CHEBI:24875"/>
    </ligand>
</feature>
<evidence type="ECO:0000256" key="8">
    <source>
        <dbReference type="ARBA" id="ARBA00023015"/>
    </source>
</evidence>
<keyword evidence="5" id="KW-0678">Repressor</keyword>
<evidence type="ECO:0000313" key="14">
    <source>
        <dbReference type="Proteomes" id="UP000436989"/>
    </source>
</evidence>
<keyword evidence="8" id="KW-0805">Transcription regulation</keyword>
<dbReference type="GO" id="GO:0005829">
    <property type="term" value="C:cytosol"/>
    <property type="evidence" value="ECO:0007669"/>
    <property type="project" value="TreeGrafter"/>
</dbReference>
<evidence type="ECO:0000256" key="2">
    <source>
        <dbReference type="ARBA" id="ARBA00007957"/>
    </source>
</evidence>
<evidence type="ECO:0000256" key="1">
    <source>
        <dbReference type="ARBA" id="ARBA00004496"/>
    </source>
</evidence>
<comment type="subcellular location">
    <subcellularLocation>
        <location evidence="1">Cytoplasm</location>
    </subcellularLocation>
</comment>
<keyword evidence="9" id="KW-0238">DNA-binding</keyword>
<evidence type="ECO:0000256" key="12">
    <source>
        <dbReference type="PIRSR" id="PIRSR602481-2"/>
    </source>
</evidence>
<evidence type="ECO:0000256" key="7">
    <source>
        <dbReference type="ARBA" id="ARBA00022833"/>
    </source>
</evidence>
<comment type="similarity">
    <text evidence="2">Belongs to the Fur family.</text>
</comment>
<gene>
    <name evidence="13" type="ORF">GMA12_08090</name>
</gene>
<dbReference type="GO" id="GO:0045892">
    <property type="term" value="P:negative regulation of DNA-templated transcription"/>
    <property type="evidence" value="ECO:0007669"/>
    <property type="project" value="TreeGrafter"/>
</dbReference>
<sequence>MTMSRTTRQRSALTELLERTSEFRSAQQLHAMLAEQGEPVSLATVYRNLSALAEAGEVDALAAPGGEMRYRRCARTEHHHHLVCRRCGHTVEVAETAVERWAAQAARRHGFTDVAHAIELHGICGACRSAVS</sequence>
<keyword evidence="12" id="KW-0408">Iron</keyword>
<feature type="binding site" evidence="11">
    <location>
        <position position="87"/>
    </location>
    <ligand>
        <name>Zn(2+)</name>
        <dbReference type="ChEBI" id="CHEBI:29105"/>
    </ligand>
</feature>
<comment type="cofactor">
    <cofactor evidence="12">
        <name>Mn(2+)</name>
        <dbReference type="ChEBI" id="CHEBI:29035"/>
    </cofactor>
    <cofactor evidence="12">
        <name>Fe(2+)</name>
        <dbReference type="ChEBI" id="CHEBI:29033"/>
    </cofactor>
    <text evidence="12">Binds 1 Mn(2+) or Fe(2+) ion per subunit.</text>
</comment>
<comment type="cofactor">
    <cofactor evidence="11">
        <name>Zn(2+)</name>
        <dbReference type="ChEBI" id="CHEBI:29105"/>
    </cofactor>
    <text evidence="11">Binds 1 zinc ion per subunit.</text>
</comment>
<protein>
    <submittedName>
        <fullName evidence="13">Transcriptional repressor</fullName>
    </submittedName>
</protein>
<keyword evidence="4" id="KW-0963">Cytoplasm</keyword>
<evidence type="ECO:0000256" key="5">
    <source>
        <dbReference type="ARBA" id="ARBA00022491"/>
    </source>
</evidence>
<dbReference type="Gene3D" id="3.30.1490.190">
    <property type="match status" value="1"/>
</dbReference>
<comment type="caution">
    <text evidence="13">The sequence shown here is derived from an EMBL/GenBank/DDBJ whole genome shotgun (WGS) entry which is preliminary data.</text>
</comment>
<organism evidence="13 14">
    <name type="scientific">Kocuria sediminis</name>
    <dbReference type="NCBI Taxonomy" id="1038857"/>
    <lineage>
        <taxon>Bacteria</taxon>
        <taxon>Bacillati</taxon>
        <taxon>Actinomycetota</taxon>
        <taxon>Actinomycetes</taxon>
        <taxon>Micrococcales</taxon>
        <taxon>Micrococcaceae</taxon>
        <taxon>Kocuria</taxon>
    </lineage>
</organism>
<evidence type="ECO:0000256" key="11">
    <source>
        <dbReference type="PIRSR" id="PIRSR602481-1"/>
    </source>
</evidence>
<dbReference type="GO" id="GO:0008270">
    <property type="term" value="F:zinc ion binding"/>
    <property type="evidence" value="ECO:0007669"/>
    <property type="project" value="TreeGrafter"/>
</dbReference>
<dbReference type="CDD" id="cd07153">
    <property type="entry name" value="Fur_like"/>
    <property type="match status" value="1"/>
</dbReference>
<name>A0A6N8GK46_9MICC</name>
<dbReference type="Gene3D" id="1.10.10.10">
    <property type="entry name" value="Winged helix-like DNA-binding domain superfamily/Winged helix DNA-binding domain"/>
    <property type="match status" value="1"/>
</dbReference>
<dbReference type="AlphaFoldDB" id="A0A6N8GK46"/>
<evidence type="ECO:0000256" key="3">
    <source>
        <dbReference type="ARBA" id="ARBA00011738"/>
    </source>
</evidence>
<reference evidence="13 14" key="1">
    <citation type="submission" date="2019-12" db="EMBL/GenBank/DDBJ databases">
        <authorList>
            <person name="Shi Y."/>
        </authorList>
    </citation>
    <scope>NUCLEOTIDE SEQUENCE [LARGE SCALE GENOMIC DNA]</scope>
    <source>
        <strain evidence="13 14">JCM 17929</strain>
    </source>
</reference>
<dbReference type="Pfam" id="PF01475">
    <property type="entry name" value="FUR"/>
    <property type="match status" value="1"/>
</dbReference>
<evidence type="ECO:0000313" key="13">
    <source>
        <dbReference type="EMBL" id="MUN63099.1"/>
    </source>
</evidence>
<dbReference type="GO" id="GO:1900376">
    <property type="term" value="P:regulation of secondary metabolite biosynthetic process"/>
    <property type="evidence" value="ECO:0007669"/>
    <property type="project" value="TreeGrafter"/>
</dbReference>
<dbReference type="Proteomes" id="UP000436989">
    <property type="component" value="Unassembled WGS sequence"/>
</dbReference>